<feature type="transmembrane region" description="Helical" evidence="6">
    <location>
        <begin position="230"/>
        <end position="250"/>
    </location>
</feature>
<feature type="transmembrane region" description="Helical" evidence="6">
    <location>
        <begin position="349"/>
        <end position="369"/>
    </location>
</feature>
<dbReference type="PANTHER" id="PTHR23513">
    <property type="entry name" value="INTEGRAL MEMBRANE EFFLUX PROTEIN-RELATED"/>
    <property type="match status" value="1"/>
</dbReference>
<comment type="subcellular location">
    <subcellularLocation>
        <location evidence="1">Cell membrane</location>
        <topology evidence="1">Multi-pass membrane protein</topology>
    </subcellularLocation>
</comment>
<gene>
    <name evidence="7" type="ORF">GCM10010439_42650</name>
</gene>
<feature type="transmembrane region" description="Helical" evidence="6">
    <location>
        <begin position="288"/>
        <end position="305"/>
    </location>
</feature>
<evidence type="ECO:0000256" key="5">
    <source>
        <dbReference type="ARBA" id="ARBA00023136"/>
    </source>
</evidence>
<organism evidence="7 8">
    <name type="scientific">Actinocorallia aurantiaca</name>
    <dbReference type="NCBI Taxonomy" id="46204"/>
    <lineage>
        <taxon>Bacteria</taxon>
        <taxon>Bacillati</taxon>
        <taxon>Actinomycetota</taxon>
        <taxon>Actinomycetes</taxon>
        <taxon>Streptosporangiales</taxon>
        <taxon>Thermomonosporaceae</taxon>
        <taxon>Actinocorallia</taxon>
    </lineage>
</organism>
<sequence length="407" mass="42504">MASTTPEARQRYRDALSVREFRFIFTAQVIAMVGMMMADFATTVLVYRRTGSALLGSLVLALAFLPHLFSGTLLSSLVDRVPVRRLMTGCCLLVAGLAALMAVPGMPVAALLGLVFLIGMVGPVLSGARAATLPEVLPPAAYIPGRSLLRLVSQLAQVVGFGLGGLLLVFVEPAAALLLESAAFVVAAVLLRVGTLDRPAVSAGDGSMLRDSLTGVREVLALRPLRRNLLLGWSVPLLAVFPEALATPYAAERAMTTAELGLLMAAAPIGSLVGEFLGIRLLSPARQVRMIAPLAVLSLAPLLGYAMRPGFVPAALLLFLAGLGVVHHLGQDRHLLQVAPERLRSRALALQTTGLMFFQGLGFAVAGVAGEFFRISAVVPVAALLGLAAVAVLRPSRQGTVSAASTL</sequence>
<dbReference type="InterPro" id="IPR011701">
    <property type="entry name" value="MFS"/>
</dbReference>
<name>A0ABP6GU60_9ACTN</name>
<feature type="transmembrane region" description="Helical" evidence="6">
    <location>
        <begin position="21"/>
        <end position="47"/>
    </location>
</feature>
<feature type="transmembrane region" description="Helical" evidence="6">
    <location>
        <begin position="53"/>
        <end position="74"/>
    </location>
</feature>
<dbReference type="Pfam" id="PF07690">
    <property type="entry name" value="MFS_1"/>
    <property type="match status" value="1"/>
</dbReference>
<dbReference type="Proteomes" id="UP001501842">
    <property type="component" value="Unassembled WGS sequence"/>
</dbReference>
<accession>A0ABP6GU60</accession>
<dbReference type="PANTHER" id="PTHR23513:SF11">
    <property type="entry name" value="STAPHYLOFERRIN A TRANSPORTER"/>
    <property type="match status" value="1"/>
</dbReference>
<keyword evidence="2" id="KW-1003">Cell membrane</keyword>
<keyword evidence="3 6" id="KW-0812">Transmembrane</keyword>
<evidence type="ECO:0000256" key="4">
    <source>
        <dbReference type="ARBA" id="ARBA00022989"/>
    </source>
</evidence>
<evidence type="ECO:0000256" key="3">
    <source>
        <dbReference type="ARBA" id="ARBA00022692"/>
    </source>
</evidence>
<dbReference type="SUPFAM" id="SSF103473">
    <property type="entry name" value="MFS general substrate transporter"/>
    <property type="match status" value="1"/>
</dbReference>
<dbReference type="EMBL" id="BAAATZ010000017">
    <property type="protein sequence ID" value="GAA2730210.1"/>
    <property type="molecule type" value="Genomic_DNA"/>
</dbReference>
<feature type="transmembrane region" description="Helical" evidence="6">
    <location>
        <begin position="311"/>
        <end position="329"/>
    </location>
</feature>
<evidence type="ECO:0000256" key="2">
    <source>
        <dbReference type="ARBA" id="ARBA00022475"/>
    </source>
</evidence>
<reference evidence="8" key="1">
    <citation type="journal article" date="2019" name="Int. J. Syst. Evol. Microbiol.">
        <title>The Global Catalogue of Microorganisms (GCM) 10K type strain sequencing project: providing services to taxonomists for standard genome sequencing and annotation.</title>
        <authorList>
            <consortium name="The Broad Institute Genomics Platform"/>
            <consortium name="The Broad Institute Genome Sequencing Center for Infectious Disease"/>
            <person name="Wu L."/>
            <person name="Ma J."/>
        </authorList>
    </citation>
    <scope>NUCLEOTIDE SEQUENCE [LARGE SCALE GENOMIC DNA]</scope>
    <source>
        <strain evidence="8">JCM 8201</strain>
    </source>
</reference>
<feature type="transmembrane region" description="Helical" evidence="6">
    <location>
        <begin position="262"/>
        <end position="281"/>
    </location>
</feature>
<evidence type="ECO:0000256" key="1">
    <source>
        <dbReference type="ARBA" id="ARBA00004651"/>
    </source>
</evidence>
<keyword evidence="5 6" id="KW-0472">Membrane</keyword>
<comment type="caution">
    <text evidence="7">The sequence shown here is derived from an EMBL/GenBank/DDBJ whole genome shotgun (WGS) entry which is preliminary data.</text>
</comment>
<feature type="transmembrane region" description="Helical" evidence="6">
    <location>
        <begin position="375"/>
        <end position="393"/>
    </location>
</feature>
<evidence type="ECO:0000313" key="7">
    <source>
        <dbReference type="EMBL" id="GAA2730210.1"/>
    </source>
</evidence>
<evidence type="ECO:0000313" key="8">
    <source>
        <dbReference type="Proteomes" id="UP001501842"/>
    </source>
</evidence>
<evidence type="ECO:0000256" key="6">
    <source>
        <dbReference type="SAM" id="Phobius"/>
    </source>
</evidence>
<dbReference type="RefSeq" id="WP_344452337.1">
    <property type="nucleotide sequence ID" value="NZ_BAAATZ010000017.1"/>
</dbReference>
<dbReference type="InterPro" id="IPR036259">
    <property type="entry name" value="MFS_trans_sf"/>
</dbReference>
<feature type="transmembrane region" description="Helical" evidence="6">
    <location>
        <begin position="174"/>
        <end position="193"/>
    </location>
</feature>
<protein>
    <submittedName>
        <fullName evidence="7">MFS transporter</fullName>
    </submittedName>
</protein>
<dbReference type="Gene3D" id="1.20.1250.20">
    <property type="entry name" value="MFS general substrate transporter like domains"/>
    <property type="match status" value="1"/>
</dbReference>
<keyword evidence="4 6" id="KW-1133">Transmembrane helix</keyword>
<keyword evidence="8" id="KW-1185">Reference proteome</keyword>
<proteinExistence type="predicted"/>